<dbReference type="InterPro" id="IPR001387">
    <property type="entry name" value="Cro/C1-type_HTH"/>
</dbReference>
<dbReference type="SMART" id="SM00530">
    <property type="entry name" value="HTH_XRE"/>
    <property type="match status" value="1"/>
</dbReference>
<gene>
    <name evidence="2" type="ORF">BN938_2545</name>
</gene>
<keyword evidence="3" id="KW-1185">Reference proteome</keyword>
<accession>A0A060RAF0</accession>
<protein>
    <recommendedName>
        <fullName evidence="1">HTH cro/C1-type domain-containing protein</fullName>
    </recommendedName>
</protein>
<dbReference type="HOGENOM" id="CLU_1634309_0_0_10"/>
<evidence type="ECO:0000259" key="1">
    <source>
        <dbReference type="PROSITE" id="PS50943"/>
    </source>
</evidence>
<dbReference type="InterPro" id="IPR010982">
    <property type="entry name" value="Lambda_DNA-bd_dom_sf"/>
</dbReference>
<organism evidence="2 3">
    <name type="scientific">Mucinivorans hirudinis</name>
    <dbReference type="NCBI Taxonomy" id="1433126"/>
    <lineage>
        <taxon>Bacteria</taxon>
        <taxon>Pseudomonadati</taxon>
        <taxon>Bacteroidota</taxon>
        <taxon>Bacteroidia</taxon>
        <taxon>Bacteroidales</taxon>
        <taxon>Rikenellaceae</taxon>
        <taxon>Mucinivorans</taxon>
    </lineage>
</organism>
<dbReference type="GO" id="GO:0003677">
    <property type="term" value="F:DNA binding"/>
    <property type="evidence" value="ECO:0007669"/>
    <property type="project" value="InterPro"/>
</dbReference>
<dbReference type="InterPro" id="IPR053830">
    <property type="entry name" value="DUF6922"/>
</dbReference>
<name>A0A060RAF0_9BACT</name>
<dbReference type="OrthoDB" id="1364214at2"/>
<dbReference type="SUPFAM" id="SSF47413">
    <property type="entry name" value="lambda repressor-like DNA-binding domains"/>
    <property type="match status" value="1"/>
</dbReference>
<feature type="domain" description="HTH cro/C1-type" evidence="1">
    <location>
        <begin position="22"/>
        <end position="71"/>
    </location>
</feature>
<dbReference type="PROSITE" id="PS50943">
    <property type="entry name" value="HTH_CROC1"/>
    <property type="match status" value="1"/>
</dbReference>
<dbReference type="EMBL" id="HG934468">
    <property type="protein sequence ID" value="CDN32615.1"/>
    <property type="molecule type" value="Genomic_DNA"/>
</dbReference>
<dbReference type="NCBIfam" id="TIGR02607">
    <property type="entry name" value="antidote_HigA"/>
    <property type="match status" value="1"/>
</dbReference>
<dbReference type="KEGG" id="rbc:BN938_2545"/>
<dbReference type="AlphaFoldDB" id="A0A060RAF0"/>
<dbReference type="InterPro" id="IPR013430">
    <property type="entry name" value="Toxin_antidote_HigA"/>
</dbReference>
<dbReference type="Proteomes" id="UP000027616">
    <property type="component" value="Chromosome I"/>
</dbReference>
<dbReference type="CDD" id="cd00093">
    <property type="entry name" value="HTH_XRE"/>
    <property type="match status" value="1"/>
</dbReference>
<reference evidence="2 3" key="1">
    <citation type="journal article" date="2015" name="Genome Announc.">
        <title>Complete Genome Sequence of the Novel Leech Symbiont Mucinivorans hirudinis M3T.</title>
        <authorList>
            <person name="Nelson M.C."/>
            <person name="Bomar L."/>
            <person name="Graf J."/>
        </authorList>
    </citation>
    <scope>NUCLEOTIDE SEQUENCE [LARGE SCALE GENOMIC DNA]</scope>
    <source>
        <strain evidence="3">M3</strain>
    </source>
</reference>
<dbReference type="eggNOG" id="COG3093">
    <property type="taxonomic scope" value="Bacteria"/>
</dbReference>
<dbReference type="Pfam" id="PF01381">
    <property type="entry name" value="HTH_3"/>
    <property type="match status" value="1"/>
</dbReference>
<proteinExistence type="predicted"/>
<dbReference type="STRING" id="1433126.BN938_2545"/>
<dbReference type="Gene3D" id="1.10.260.40">
    <property type="entry name" value="lambda repressor-like DNA-binding domains"/>
    <property type="match status" value="1"/>
</dbReference>
<evidence type="ECO:0000313" key="3">
    <source>
        <dbReference type="Proteomes" id="UP000027616"/>
    </source>
</evidence>
<sequence>MRYDINIFKGIAPGKLIGRELEKRSISQRAVASELDIHSQTLNAVIMGRRQLTTELALKLERELDIPEGFLLTLQAYYNIEQYKRHEASESIKGIPNIRKILFWDTDFDKIDWGRYKNHVVERVMERGNEQEKQEIMRFYGLAPEATSQYVPSNSYKIHLTAKR</sequence>
<evidence type="ECO:0000313" key="2">
    <source>
        <dbReference type="EMBL" id="CDN32615.1"/>
    </source>
</evidence>
<dbReference type="Pfam" id="PF21956">
    <property type="entry name" value="DUF6922"/>
    <property type="match status" value="1"/>
</dbReference>